<organism evidence="3">
    <name type="scientific">Nicotiana tabacum</name>
    <name type="common">Common tobacco</name>
    <dbReference type="NCBI Taxonomy" id="4097"/>
    <lineage>
        <taxon>Eukaryota</taxon>
        <taxon>Viridiplantae</taxon>
        <taxon>Streptophyta</taxon>
        <taxon>Embryophyta</taxon>
        <taxon>Tracheophyta</taxon>
        <taxon>Spermatophyta</taxon>
        <taxon>Magnoliopsida</taxon>
        <taxon>eudicotyledons</taxon>
        <taxon>Gunneridae</taxon>
        <taxon>Pentapetalae</taxon>
        <taxon>asterids</taxon>
        <taxon>lamiids</taxon>
        <taxon>Solanales</taxon>
        <taxon>Solanaceae</taxon>
        <taxon>Nicotianoideae</taxon>
        <taxon>Nicotianeae</taxon>
        <taxon>Nicotiana</taxon>
    </lineage>
</organism>
<keyword evidence="1" id="KW-0175">Coiled coil</keyword>
<feature type="compositionally biased region" description="Basic and acidic residues" evidence="2">
    <location>
        <begin position="1"/>
        <end position="10"/>
    </location>
</feature>
<evidence type="ECO:0000256" key="1">
    <source>
        <dbReference type="SAM" id="Coils"/>
    </source>
</evidence>
<dbReference type="AlphaFoldDB" id="A0A1S4A8A5"/>
<gene>
    <name evidence="3" type="primary">LOC107794796</name>
</gene>
<sequence>MRPPSDEEKSSALVSKSAKDNKIKRASASEDQELKKRTARKLRKNIIPLTEESVRRLRDEDEEEENDGSVLVARVKETIDAPKIAGSMAVDEAPPRTEGISEKDSGKVPELLEIEDASQRSEQTVGISEGTDPEALRTEENSPSDSLGGAIREARALGNLEIDGAHEGEDPFHKLYTGIEDAAGQSDASGFSSSSGGIFQVTGRAEQSRREADFRGLSEERNALKLLSGQKKEEIEDLRAELAKARQDQTSLIEQVMTILKTHGLDSGKVANVLVSQQQQKIERIKQFHEEISTIRAESLGLKEGMDYLAAEKEIIRSQLSSAKSRLRGLKENSSAQAKKIGDLEAQLASELARAKTEAEKAKAEVEVIVAVYRDNAEAAQGQAKEATETTHIRAVVVHRESCSRSRTELRRYEAELQRVTEERNSLKLFLGQSGEEIKDLRAELSRAHQDQIDFFEQIIILLKAYGLDTGTMANLSVSQLQQKIEMIGKLREEVDMKEKGSVQARKIEELKDRLASVLAKAESNTKKAKADVDALVAIYRADAEAAQVSRAADRVPPWMIFSGSAWRFASMAICKLISIGAPIRAPTAFASGLSVLGVKLLFSS</sequence>
<feature type="coiled-coil region" evidence="1">
    <location>
        <begin position="221"/>
        <end position="255"/>
    </location>
</feature>
<protein>
    <submittedName>
        <fullName evidence="3">Golgin subfamily A member 2-like</fullName>
    </submittedName>
</protein>
<dbReference type="PaxDb" id="4097-A0A1S4A8A5"/>
<feature type="region of interest" description="Disordered" evidence="2">
    <location>
        <begin position="1"/>
        <end position="36"/>
    </location>
</feature>
<feature type="compositionally biased region" description="Basic and acidic residues" evidence="2">
    <location>
        <begin position="93"/>
        <end position="107"/>
    </location>
</feature>
<reference evidence="3" key="1">
    <citation type="submission" date="2025-08" db="UniProtKB">
        <authorList>
            <consortium name="RefSeq"/>
        </authorList>
    </citation>
    <scope>IDENTIFICATION</scope>
</reference>
<accession>A0A1S4A8A5</accession>
<feature type="region of interest" description="Disordered" evidence="2">
    <location>
        <begin position="85"/>
        <end position="150"/>
    </location>
</feature>
<evidence type="ECO:0000313" key="3">
    <source>
        <dbReference type="RefSeq" id="XP_016472814.1"/>
    </source>
</evidence>
<dbReference type="KEGG" id="nta:107794796"/>
<evidence type="ECO:0000256" key="2">
    <source>
        <dbReference type="SAM" id="MobiDB-lite"/>
    </source>
</evidence>
<feature type="coiled-coil region" evidence="1">
    <location>
        <begin position="313"/>
        <end position="430"/>
    </location>
</feature>
<dbReference type="RefSeq" id="XP_016472814.1">
    <property type="nucleotide sequence ID" value="XM_016617328.1"/>
</dbReference>
<proteinExistence type="predicted"/>
<name>A0A1S4A8A5_TOBAC</name>